<dbReference type="GO" id="GO:0008017">
    <property type="term" value="F:microtubule binding"/>
    <property type="evidence" value="ECO:0007669"/>
    <property type="project" value="InterPro"/>
</dbReference>
<evidence type="ECO:0000256" key="1">
    <source>
        <dbReference type="SAM" id="MobiDB-lite"/>
    </source>
</evidence>
<feature type="region of interest" description="Disordered" evidence="1">
    <location>
        <begin position="225"/>
        <end position="255"/>
    </location>
</feature>
<organism evidence="2 3">
    <name type="scientific">Heracleum sosnowskyi</name>
    <dbReference type="NCBI Taxonomy" id="360622"/>
    <lineage>
        <taxon>Eukaryota</taxon>
        <taxon>Viridiplantae</taxon>
        <taxon>Streptophyta</taxon>
        <taxon>Embryophyta</taxon>
        <taxon>Tracheophyta</taxon>
        <taxon>Spermatophyta</taxon>
        <taxon>Magnoliopsida</taxon>
        <taxon>eudicotyledons</taxon>
        <taxon>Gunneridae</taxon>
        <taxon>Pentapetalae</taxon>
        <taxon>asterids</taxon>
        <taxon>campanulids</taxon>
        <taxon>Apiales</taxon>
        <taxon>Apiaceae</taxon>
        <taxon>Apioideae</taxon>
        <taxon>apioid superclade</taxon>
        <taxon>Tordylieae</taxon>
        <taxon>Tordyliinae</taxon>
        <taxon>Heracleum</taxon>
    </lineage>
</organism>
<dbReference type="PANTHER" id="PTHR33737:SF2">
    <property type="entry name" value="OS12G0102700 PROTEIN"/>
    <property type="match status" value="1"/>
</dbReference>
<reference evidence="2" key="1">
    <citation type="submission" date="2023-02" db="EMBL/GenBank/DDBJ databases">
        <title>Genome of toxic invasive species Heracleum sosnowskyi carries increased number of genes despite the absence of recent whole-genome duplications.</title>
        <authorList>
            <person name="Schelkunov M."/>
            <person name="Shtratnikova V."/>
            <person name="Makarenko M."/>
            <person name="Klepikova A."/>
            <person name="Omelchenko D."/>
            <person name="Novikova G."/>
            <person name="Obukhova E."/>
            <person name="Bogdanov V."/>
            <person name="Penin A."/>
            <person name="Logacheva M."/>
        </authorList>
    </citation>
    <scope>NUCLEOTIDE SEQUENCE</scope>
    <source>
        <strain evidence="2">Hsosn_3</strain>
        <tissue evidence="2">Leaf</tissue>
    </source>
</reference>
<accession>A0AAD8H7L5</accession>
<gene>
    <name evidence="2" type="ORF">POM88_046355</name>
</gene>
<dbReference type="Proteomes" id="UP001237642">
    <property type="component" value="Unassembled WGS sequence"/>
</dbReference>
<proteinExistence type="predicted"/>
<evidence type="ECO:0000313" key="3">
    <source>
        <dbReference type="Proteomes" id="UP001237642"/>
    </source>
</evidence>
<dbReference type="PANTHER" id="PTHR33737">
    <property type="entry name" value="OS05G0121800 PROTEIN"/>
    <property type="match status" value="1"/>
</dbReference>
<dbReference type="EMBL" id="JAUIZM010000010">
    <property type="protein sequence ID" value="KAK1361881.1"/>
    <property type="molecule type" value="Genomic_DNA"/>
</dbReference>
<name>A0AAD8H7L5_9APIA</name>
<dbReference type="InterPro" id="IPR045882">
    <property type="entry name" value="GPT1/2"/>
</dbReference>
<feature type="compositionally biased region" description="Basic residues" evidence="1">
    <location>
        <begin position="245"/>
        <end position="255"/>
    </location>
</feature>
<dbReference type="AlphaFoldDB" id="A0AAD8H7L5"/>
<sequence>MDENEGFNLIDVSSENDSLIASVADDVSSSTLPPQSPGDLGADGVYRKDLGNGLGEQLKQPFEIAETETLKKTGKYNLRKSLAWDSAFLERDLGANGVDGMDLSNGLDEQLQKPFETAEPVSLKKTGRYSLRKSLAWDSAFFESPGFLDAEDISTIIDGAEKGKLHLLPGIDEDISRSTESISTLLSENLTLKSLEADLFEDIRASIQKSSKAYGTSNAKHKAAAKEIDKASKETEKPLNSFKARITHSARIQHRGRRLRHLEGNHSSWQSLPVSTAIEFSSTAPEDSSEVSTISSPPLINPKYLRPLRTRTMRISRRSFSRKSRIPIDTKICSVAELQAATDFFSEQPKQFGSFCSINLNNLVPFVGFLA</sequence>
<comment type="caution">
    <text evidence="2">The sequence shown here is derived from an EMBL/GenBank/DDBJ whole genome shotgun (WGS) entry which is preliminary data.</text>
</comment>
<feature type="compositionally biased region" description="Basic and acidic residues" evidence="1">
    <location>
        <begin position="225"/>
        <end position="237"/>
    </location>
</feature>
<evidence type="ECO:0000313" key="2">
    <source>
        <dbReference type="EMBL" id="KAK1361881.1"/>
    </source>
</evidence>
<feature type="region of interest" description="Disordered" evidence="1">
    <location>
        <begin position="25"/>
        <end position="44"/>
    </location>
</feature>
<keyword evidence="3" id="KW-1185">Reference proteome</keyword>
<reference evidence="2" key="2">
    <citation type="submission" date="2023-05" db="EMBL/GenBank/DDBJ databases">
        <authorList>
            <person name="Schelkunov M.I."/>
        </authorList>
    </citation>
    <scope>NUCLEOTIDE SEQUENCE</scope>
    <source>
        <strain evidence="2">Hsosn_3</strain>
        <tissue evidence="2">Leaf</tissue>
    </source>
</reference>
<protein>
    <submittedName>
        <fullName evidence="2">Uncharacterized protein</fullName>
    </submittedName>
</protein>